<dbReference type="RefSeq" id="WP_115412324.1">
    <property type="nucleotide sequence ID" value="NZ_CP031356.1"/>
</dbReference>
<gene>
    <name evidence="2" type="ORF">DWV08_02320</name>
    <name evidence="3" type="ORF">DXU92_07450</name>
</gene>
<dbReference type="KEGG" id="bsau:DWV08_02320"/>
<dbReference type="Proteomes" id="UP000282185">
    <property type="component" value="Unassembled WGS sequence"/>
</dbReference>
<feature type="transmembrane region" description="Helical" evidence="1">
    <location>
        <begin position="129"/>
        <end position="147"/>
    </location>
</feature>
<dbReference type="AlphaFoldDB" id="A0A345YKW8"/>
<feature type="transmembrane region" description="Helical" evidence="1">
    <location>
        <begin position="159"/>
        <end position="179"/>
    </location>
</feature>
<sequence length="180" mass="18480">MSTAARRGRAEAAAPRAGISTAPRKLWELSSSAGEIYGLIVVSGAIVVSRTLTGSSWEALLGAAGTLLVFFSAHCYAATLAEMGRERLPVRDALRRGLADSVGMLAVGAAPLLVLLLGVVGVLRPSSAVWLALLVDVVLLGVLGWAVAATRLRSPWARLGGALVTAAFGGALIALKAFIH</sequence>
<name>A0A345YKW8_9MICO</name>
<dbReference type="EMBL" id="CP031356">
    <property type="protein sequence ID" value="AXK44570.1"/>
    <property type="molecule type" value="Genomic_DNA"/>
</dbReference>
<feature type="transmembrane region" description="Helical" evidence="1">
    <location>
        <begin position="102"/>
        <end position="123"/>
    </location>
</feature>
<feature type="transmembrane region" description="Helical" evidence="1">
    <location>
        <begin position="59"/>
        <end position="81"/>
    </location>
</feature>
<feature type="transmembrane region" description="Helical" evidence="1">
    <location>
        <begin position="34"/>
        <end position="53"/>
    </location>
</feature>
<reference evidence="2 4" key="1">
    <citation type="submission" date="2018-07" db="EMBL/GenBank/DDBJ databases">
        <title>Brachybacterium saurashtrense DSM 23186 genome sequence.</title>
        <authorList>
            <person name="Guo L."/>
        </authorList>
    </citation>
    <scope>NUCLEOTIDE SEQUENCE [LARGE SCALE GENOMIC DNA]</scope>
    <source>
        <strain evidence="2 4">DSM 23186</strain>
    </source>
</reference>
<keyword evidence="1" id="KW-0472">Membrane</keyword>
<proteinExistence type="predicted"/>
<reference evidence="3 5" key="2">
    <citation type="submission" date="2018-08" db="EMBL/GenBank/DDBJ databases">
        <title>Brachybacterium saurashtrense DSM 23186.</title>
        <authorList>
            <person name="Li Y."/>
        </authorList>
    </citation>
    <scope>NUCLEOTIDE SEQUENCE [LARGE SCALE GENOMIC DNA]</scope>
    <source>
        <strain evidence="3 5">DSM 23186</strain>
    </source>
</reference>
<evidence type="ECO:0000256" key="1">
    <source>
        <dbReference type="SAM" id="Phobius"/>
    </source>
</evidence>
<organism evidence="3 5">
    <name type="scientific">Brachybacterium saurashtrense</name>
    <dbReference type="NCBI Taxonomy" id="556288"/>
    <lineage>
        <taxon>Bacteria</taxon>
        <taxon>Bacillati</taxon>
        <taxon>Actinomycetota</taxon>
        <taxon>Actinomycetes</taxon>
        <taxon>Micrococcales</taxon>
        <taxon>Dermabacteraceae</taxon>
        <taxon>Brachybacterium</taxon>
    </lineage>
</organism>
<dbReference type="OrthoDB" id="4827793at2"/>
<dbReference type="Proteomes" id="UP000254236">
    <property type="component" value="Chromosome"/>
</dbReference>
<evidence type="ECO:0000313" key="3">
    <source>
        <dbReference type="EMBL" id="RRR23182.1"/>
    </source>
</evidence>
<keyword evidence="1" id="KW-0812">Transmembrane</keyword>
<evidence type="ECO:0000313" key="2">
    <source>
        <dbReference type="EMBL" id="AXK44570.1"/>
    </source>
</evidence>
<evidence type="ECO:0000313" key="5">
    <source>
        <dbReference type="Proteomes" id="UP000282185"/>
    </source>
</evidence>
<keyword evidence="1" id="KW-1133">Transmembrane helix</keyword>
<evidence type="ECO:0000313" key="4">
    <source>
        <dbReference type="Proteomes" id="UP000254236"/>
    </source>
</evidence>
<dbReference type="EMBL" id="QSWH01000003">
    <property type="protein sequence ID" value="RRR23182.1"/>
    <property type="molecule type" value="Genomic_DNA"/>
</dbReference>
<protein>
    <submittedName>
        <fullName evidence="3">Uncharacterized protein</fullName>
    </submittedName>
</protein>
<keyword evidence="4" id="KW-1185">Reference proteome</keyword>
<accession>A0A345YKW8</accession>